<dbReference type="GO" id="GO:0009306">
    <property type="term" value="P:protein secretion"/>
    <property type="evidence" value="ECO:0007669"/>
    <property type="project" value="InterPro"/>
</dbReference>
<dbReference type="Proteomes" id="UP001144397">
    <property type="component" value="Unassembled WGS sequence"/>
</dbReference>
<evidence type="ECO:0000256" key="1">
    <source>
        <dbReference type="ARBA" id="ARBA00004533"/>
    </source>
</evidence>
<name>A0A9W6CNX8_XANFL</name>
<evidence type="ECO:0000313" key="15">
    <source>
        <dbReference type="Proteomes" id="UP001245370"/>
    </source>
</evidence>
<evidence type="ECO:0000256" key="7">
    <source>
        <dbReference type="ARBA" id="ARBA00022927"/>
    </source>
</evidence>
<dbReference type="InterPro" id="IPR005628">
    <property type="entry name" value="GspK"/>
</dbReference>
<comment type="caution">
    <text evidence="12">The sequence shown here is derived from an EMBL/GenBank/DDBJ whole genome shotgun (WGS) entry which is preliminary data.</text>
</comment>
<keyword evidence="6" id="KW-0812">Transmembrane</keyword>
<keyword evidence="9" id="KW-0472">Membrane</keyword>
<evidence type="ECO:0000256" key="3">
    <source>
        <dbReference type="ARBA" id="ARBA00022448"/>
    </source>
</evidence>
<dbReference type="GO" id="GO:0005886">
    <property type="term" value="C:plasma membrane"/>
    <property type="evidence" value="ECO:0007669"/>
    <property type="project" value="UniProtKB-SubCell"/>
</dbReference>
<evidence type="ECO:0000256" key="6">
    <source>
        <dbReference type="ARBA" id="ARBA00022692"/>
    </source>
</evidence>
<dbReference type="InterPro" id="IPR038072">
    <property type="entry name" value="GspK_central_sf"/>
</dbReference>
<reference evidence="13 15" key="2">
    <citation type="submission" date="2023-07" db="EMBL/GenBank/DDBJ databases">
        <title>Genomic Encyclopedia of Type Strains, Phase IV (KMG-IV): sequencing the most valuable type-strain genomes for metagenomic binning, comparative biology and taxonomic classification.</title>
        <authorList>
            <person name="Goeker M."/>
        </authorList>
    </citation>
    <scope>NUCLEOTIDE SEQUENCE [LARGE SCALE GENOMIC DNA]</scope>
    <source>
        <strain evidence="13 15">DSM 338</strain>
    </source>
</reference>
<proteinExistence type="inferred from homology"/>
<evidence type="ECO:0000256" key="10">
    <source>
        <dbReference type="SAM" id="MobiDB-lite"/>
    </source>
</evidence>
<keyword evidence="7" id="KW-0653">Protein transport</keyword>
<dbReference type="EMBL" id="JAVDPY010000007">
    <property type="protein sequence ID" value="MDR6335266.1"/>
    <property type="molecule type" value="Genomic_DNA"/>
</dbReference>
<keyword evidence="5" id="KW-0997">Cell inner membrane</keyword>
<dbReference type="PANTHER" id="PTHR38831:SF2">
    <property type="entry name" value="TYPE II SECRETION SYSTEM PROTEIN K"/>
    <property type="match status" value="1"/>
</dbReference>
<gene>
    <name evidence="13" type="ORF">GGQ86_003761</name>
    <name evidence="12" type="ORF">XFLAVUS301_38580</name>
</gene>
<keyword evidence="3" id="KW-0813">Transport</keyword>
<dbReference type="RefSeq" id="WP_281808978.1">
    <property type="nucleotide sequence ID" value="NZ_BSDO01000006.1"/>
</dbReference>
<protein>
    <submittedName>
        <fullName evidence="13">General secretion pathway protein K</fullName>
    </submittedName>
</protein>
<feature type="domain" description="T2SS protein K first SAM-like" evidence="11">
    <location>
        <begin position="108"/>
        <end position="203"/>
    </location>
</feature>
<keyword evidence="4" id="KW-1003">Cell membrane</keyword>
<evidence type="ECO:0000256" key="9">
    <source>
        <dbReference type="ARBA" id="ARBA00023136"/>
    </source>
</evidence>
<evidence type="ECO:0000313" key="14">
    <source>
        <dbReference type="Proteomes" id="UP001144397"/>
    </source>
</evidence>
<evidence type="ECO:0000256" key="2">
    <source>
        <dbReference type="ARBA" id="ARBA00007246"/>
    </source>
</evidence>
<evidence type="ECO:0000259" key="11">
    <source>
        <dbReference type="Pfam" id="PF21687"/>
    </source>
</evidence>
<evidence type="ECO:0000256" key="8">
    <source>
        <dbReference type="ARBA" id="ARBA00022989"/>
    </source>
</evidence>
<reference evidence="12" key="1">
    <citation type="submission" date="2022-12" db="EMBL/GenBank/DDBJ databases">
        <title>Reference genome sequencing for broad-spectrum identification of bacterial and archaeal isolates by mass spectrometry.</title>
        <authorList>
            <person name="Sekiguchi Y."/>
            <person name="Tourlousse D.M."/>
        </authorList>
    </citation>
    <scope>NUCLEOTIDE SEQUENCE</scope>
    <source>
        <strain evidence="12">301</strain>
    </source>
</reference>
<dbReference type="InterPro" id="IPR049031">
    <property type="entry name" value="T2SSK_SAM-like_1st"/>
</dbReference>
<dbReference type="Proteomes" id="UP001245370">
    <property type="component" value="Unassembled WGS sequence"/>
</dbReference>
<organism evidence="12 14">
    <name type="scientific">Xanthobacter flavus</name>
    <dbReference type="NCBI Taxonomy" id="281"/>
    <lineage>
        <taxon>Bacteria</taxon>
        <taxon>Pseudomonadati</taxon>
        <taxon>Pseudomonadota</taxon>
        <taxon>Alphaproteobacteria</taxon>
        <taxon>Hyphomicrobiales</taxon>
        <taxon>Xanthobacteraceae</taxon>
        <taxon>Xanthobacter</taxon>
    </lineage>
</organism>
<sequence>MTGASLMRAGRGSERGFILVTVLWILAALAAFTAVYAVYVSDTASASAVRTETLRADGLVVAAVELAALRLLSVPAQDRPISGEVRFRMGEANVSARFADEAARIDLNSAAPPVLAGLFQVLGVPEQAAKTYAASIVAWRTPARGSNSVGTGSAASAGKTSVLGDDEAAKGQGAFAHAAELARVPGLPADVVAAALPHLTVYAGRREVNPELAGPVVRAALAKAGQGMDDIDNATFANTGESSGAAKAGDDKAGGDGTAIAGASGLTTVAGDTARVTVRVAFDNGRKQGAEAVILLRDFGIDPYRVLLWRDLSWRELADLDAAPAARRKTTGGRP</sequence>
<keyword evidence="8" id="KW-1133">Transmembrane helix</keyword>
<dbReference type="SUPFAM" id="SSF158544">
    <property type="entry name" value="GspK insert domain-like"/>
    <property type="match status" value="1"/>
</dbReference>
<comment type="similarity">
    <text evidence="2">Belongs to the GSP K family.</text>
</comment>
<dbReference type="PANTHER" id="PTHR38831">
    <property type="entry name" value="TYPE II SECRETION SYSTEM PROTEIN K"/>
    <property type="match status" value="1"/>
</dbReference>
<feature type="region of interest" description="Disordered" evidence="10">
    <location>
        <begin position="233"/>
        <end position="254"/>
    </location>
</feature>
<dbReference type="AlphaFoldDB" id="A0A9W6CNX8"/>
<comment type="subcellular location">
    <subcellularLocation>
        <location evidence="1">Cell inner membrane</location>
    </subcellularLocation>
</comment>
<accession>A0A9W6CNX8</accession>
<dbReference type="Pfam" id="PF21687">
    <property type="entry name" value="T2SSK_1st"/>
    <property type="match status" value="1"/>
</dbReference>
<evidence type="ECO:0000256" key="4">
    <source>
        <dbReference type="ARBA" id="ARBA00022475"/>
    </source>
</evidence>
<evidence type="ECO:0000313" key="13">
    <source>
        <dbReference type="EMBL" id="MDR6335266.1"/>
    </source>
</evidence>
<evidence type="ECO:0000313" key="12">
    <source>
        <dbReference type="EMBL" id="GLI24184.1"/>
    </source>
</evidence>
<dbReference type="GeneID" id="95764633"/>
<dbReference type="EMBL" id="BSDO01000006">
    <property type="protein sequence ID" value="GLI24184.1"/>
    <property type="molecule type" value="Genomic_DNA"/>
</dbReference>
<keyword evidence="15" id="KW-1185">Reference proteome</keyword>
<evidence type="ECO:0000256" key="5">
    <source>
        <dbReference type="ARBA" id="ARBA00022519"/>
    </source>
</evidence>